<dbReference type="Proteomes" id="UP000234323">
    <property type="component" value="Unassembled WGS sequence"/>
</dbReference>
<comment type="caution">
    <text evidence="2">The sequence shown here is derived from an EMBL/GenBank/DDBJ whole genome shotgun (WGS) entry which is preliminary data.</text>
</comment>
<protein>
    <submittedName>
        <fullName evidence="2">Uncharacterized protein</fullName>
    </submittedName>
</protein>
<keyword evidence="3" id="KW-1185">Reference proteome</keyword>
<sequence>MTLEAPPVTWPSGKELKWCRHSIPNLKKAQPKPKTKKTPNKKKSGNTGGNNSENQNLQYTENFANFTTILVSLRTRGYEVFKQNLAGHTLRNIIRLHHAQSDEIIVNTELCYENMLKECLSYSAMLGCIIGSTLSNSEIKISNYEEVIAIIDKIKSKKAIAKQIPLPKIPLIVIGRLLDKNWTILSGNCPVIVL</sequence>
<dbReference type="EMBL" id="LLXI01005946">
    <property type="protein sequence ID" value="PKY61831.1"/>
    <property type="molecule type" value="Genomic_DNA"/>
</dbReference>
<feature type="region of interest" description="Disordered" evidence="1">
    <location>
        <begin position="21"/>
        <end position="56"/>
    </location>
</feature>
<organism evidence="2 3">
    <name type="scientific">Rhizophagus irregularis</name>
    <dbReference type="NCBI Taxonomy" id="588596"/>
    <lineage>
        <taxon>Eukaryota</taxon>
        <taxon>Fungi</taxon>
        <taxon>Fungi incertae sedis</taxon>
        <taxon>Mucoromycota</taxon>
        <taxon>Glomeromycotina</taxon>
        <taxon>Glomeromycetes</taxon>
        <taxon>Glomerales</taxon>
        <taxon>Glomeraceae</taxon>
        <taxon>Rhizophagus</taxon>
    </lineage>
</organism>
<feature type="compositionally biased region" description="Basic residues" evidence="1">
    <location>
        <begin position="29"/>
        <end position="44"/>
    </location>
</feature>
<proteinExistence type="predicted"/>
<reference evidence="2 3" key="1">
    <citation type="submission" date="2015-10" db="EMBL/GenBank/DDBJ databases">
        <title>Genome analyses suggest a sexual origin of heterokaryosis in a supposedly ancient asexual fungus.</title>
        <authorList>
            <person name="Ropars J."/>
            <person name="Sedzielewska K."/>
            <person name="Noel J."/>
            <person name="Charron P."/>
            <person name="Farinelli L."/>
            <person name="Marton T."/>
            <person name="Kruger M."/>
            <person name="Pelin A."/>
            <person name="Brachmann A."/>
            <person name="Corradi N."/>
        </authorList>
    </citation>
    <scope>NUCLEOTIDE SEQUENCE [LARGE SCALE GENOMIC DNA]</scope>
    <source>
        <strain evidence="2 3">A4</strain>
    </source>
</reference>
<accession>A0A2I1HSF4</accession>
<dbReference type="AlphaFoldDB" id="A0A2I1HSF4"/>
<evidence type="ECO:0000313" key="3">
    <source>
        <dbReference type="Proteomes" id="UP000234323"/>
    </source>
</evidence>
<name>A0A2I1HSF4_9GLOM</name>
<evidence type="ECO:0000313" key="2">
    <source>
        <dbReference type="EMBL" id="PKY61831.1"/>
    </source>
</evidence>
<evidence type="ECO:0000256" key="1">
    <source>
        <dbReference type="SAM" id="MobiDB-lite"/>
    </source>
</evidence>
<gene>
    <name evidence="2" type="ORF">RhiirA4_487359</name>
</gene>